<reference evidence="3 4" key="1">
    <citation type="submission" date="2025-04" db="UniProtKB">
        <authorList>
            <consortium name="RefSeq"/>
        </authorList>
    </citation>
    <scope>IDENTIFICATION</scope>
    <source>
        <tissue evidence="3 4">Whole body</tissue>
    </source>
</reference>
<dbReference type="RefSeq" id="XP_025420142.1">
    <property type="nucleotide sequence ID" value="XM_025564357.1"/>
</dbReference>
<organism evidence="2 3">
    <name type="scientific">Sipha flava</name>
    <name type="common">yellow sugarcane aphid</name>
    <dbReference type="NCBI Taxonomy" id="143950"/>
    <lineage>
        <taxon>Eukaryota</taxon>
        <taxon>Metazoa</taxon>
        <taxon>Ecdysozoa</taxon>
        <taxon>Arthropoda</taxon>
        <taxon>Hexapoda</taxon>
        <taxon>Insecta</taxon>
        <taxon>Pterygota</taxon>
        <taxon>Neoptera</taxon>
        <taxon>Paraneoptera</taxon>
        <taxon>Hemiptera</taxon>
        <taxon>Sternorrhyncha</taxon>
        <taxon>Aphidomorpha</taxon>
        <taxon>Aphidoidea</taxon>
        <taxon>Aphididae</taxon>
        <taxon>Sipha</taxon>
    </lineage>
</organism>
<evidence type="ECO:0000313" key="4">
    <source>
        <dbReference type="RefSeq" id="XP_025423479.1"/>
    </source>
</evidence>
<accession>A0A8B8GBM9</accession>
<dbReference type="OrthoDB" id="6593676at2759"/>
<sequence length="250" mass="28717">MNTTDENASNTAENTSTINDKLDKLFKVVNDMKSTQSKLITSFNAYRDEKKNHDKKFTDIEGKLDIITKHFNDLLNENKALKNQIEIISSKLVVLEARNSTPPSVNHEEILSEIIDRQARSRNLILFNVHENTTDSLNEIQVVSELFRQIGVTTVPLNVLRLGKISNNARPIRVTLPNQHDIFNVLKNKFKLRQSENLKHISISTDRSLGQRKYFKVVLDELNTRKAAGENDIFIKFNNNIPFISKNCRN</sequence>
<feature type="coiled-coil region" evidence="1">
    <location>
        <begin position="64"/>
        <end position="98"/>
    </location>
</feature>
<dbReference type="GeneID" id="112690351"/>
<name>A0A8B8GBM9_9HEMI</name>
<gene>
    <name evidence="3" type="primary">LOC112690351</name>
    <name evidence="4" type="synonym">LOC112692878</name>
    <name evidence="5" type="synonym">LOC112693248</name>
</gene>
<dbReference type="Proteomes" id="UP000694846">
    <property type="component" value="Unplaced"/>
</dbReference>
<evidence type="ECO:0000313" key="5">
    <source>
        <dbReference type="RefSeq" id="XP_025424013.1"/>
    </source>
</evidence>
<proteinExistence type="predicted"/>
<keyword evidence="1" id="KW-0175">Coiled coil</keyword>
<dbReference type="AlphaFoldDB" id="A0A8B8GBM9"/>
<evidence type="ECO:0000313" key="2">
    <source>
        <dbReference type="Proteomes" id="UP000694846"/>
    </source>
</evidence>
<evidence type="ECO:0000313" key="3">
    <source>
        <dbReference type="RefSeq" id="XP_025420142.1"/>
    </source>
</evidence>
<dbReference type="RefSeq" id="XP_025423479.1">
    <property type="nucleotide sequence ID" value="XM_025567694.1"/>
</dbReference>
<protein>
    <submittedName>
        <fullName evidence="3">Uncharacterized protein LOC112690351</fullName>
    </submittedName>
    <submittedName>
        <fullName evidence="4">Uncharacterized protein LOC112692878</fullName>
    </submittedName>
    <submittedName>
        <fullName evidence="5">Uncharacterized protein LOC112693248</fullName>
    </submittedName>
</protein>
<dbReference type="PANTHER" id="PTHR37445">
    <property type="entry name" value="PROTEIN CBG24663"/>
    <property type="match status" value="1"/>
</dbReference>
<dbReference type="RefSeq" id="XP_025424013.1">
    <property type="nucleotide sequence ID" value="XM_025568228.1"/>
</dbReference>
<evidence type="ECO:0000256" key="1">
    <source>
        <dbReference type="SAM" id="Coils"/>
    </source>
</evidence>
<dbReference type="PANTHER" id="PTHR37445:SF3">
    <property type="entry name" value="ZINC FINGER PHD-TYPE DOMAIN-CONTAINING PROTEIN"/>
    <property type="match status" value="1"/>
</dbReference>
<keyword evidence="2" id="KW-1185">Reference proteome</keyword>